<dbReference type="AlphaFoldDB" id="A0A067QFP7"/>
<dbReference type="OrthoDB" id="3185626at2759"/>
<dbReference type="Gene3D" id="1.20.1280.50">
    <property type="match status" value="1"/>
</dbReference>
<evidence type="ECO:0000313" key="2">
    <source>
        <dbReference type="Proteomes" id="UP000027265"/>
    </source>
</evidence>
<organism evidence="1 2">
    <name type="scientific">Jaapia argillacea MUCL 33604</name>
    <dbReference type="NCBI Taxonomy" id="933084"/>
    <lineage>
        <taxon>Eukaryota</taxon>
        <taxon>Fungi</taxon>
        <taxon>Dikarya</taxon>
        <taxon>Basidiomycota</taxon>
        <taxon>Agaricomycotina</taxon>
        <taxon>Agaricomycetes</taxon>
        <taxon>Agaricomycetidae</taxon>
        <taxon>Jaapiales</taxon>
        <taxon>Jaapiaceae</taxon>
        <taxon>Jaapia</taxon>
    </lineage>
</organism>
<dbReference type="HOGENOM" id="CLU_024199_2_3_1"/>
<evidence type="ECO:0000313" key="1">
    <source>
        <dbReference type="EMBL" id="KDQ64975.1"/>
    </source>
</evidence>
<sequence>MFLNAQPLAESTDPDVRPAHLEMTTSHHIVQVPEPSYISALPSEVLETIFLCCVDARPPPPALEDFTFSDIVTPQELAYPHNLFTLTHVCQLWRSVALGSSRLWARIVPMTHTCTIEVLARSRGAPLEIDFSSRKEVDPPIALGTETIACDLRHLGRTRALSLTFLPGDNFMVEFSQPAPMLQSLSLWECWLPENPFSGHVPLLRHAYLWRVTIRWDSEVLRNVTSLTLSYSSPESGDLHDAILCLESLPSLERLVLNTTLLRLEETSLALKPITLRSLRYLELADSATSIVEFLDSVFLPCSPTLRVWVRNEEITTIQQANVCRAIRSQLSHQSDEAPCVCLGIEHGLNLRVYAYTHIPPRDSSGLFIREGAEARLDLQMDCHLPSDNDDNWHSVVGQLFPTGPVRAVSLHIYISVSQLQFEAFFHTFNSIEELWVESYPDLEFPKSLVSQTTDLGHPGYLVLPRLKMLIVRSRNWHEMESWQVVWKDAIVALYKRGSCLDELRLYLGDDLVAQDLTSYVRNLTGKCDPVVMSTTL</sequence>
<protein>
    <submittedName>
        <fullName evidence="1">Uncharacterized protein</fullName>
    </submittedName>
</protein>
<dbReference type="EMBL" id="KL197709">
    <property type="protein sequence ID" value="KDQ64975.1"/>
    <property type="molecule type" value="Genomic_DNA"/>
</dbReference>
<dbReference type="InParanoid" id="A0A067QFP7"/>
<dbReference type="SUPFAM" id="SSF52047">
    <property type="entry name" value="RNI-like"/>
    <property type="match status" value="1"/>
</dbReference>
<reference evidence="2" key="1">
    <citation type="journal article" date="2014" name="Proc. Natl. Acad. Sci. U.S.A.">
        <title>Extensive sampling of basidiomycete genomes demonstrates inadequacy of the white-rot/brown-rot paradigm for wood decay fungi.</title>
        <authorList>
            <person name="Riley R."/>
            <person name="Salamov A.A."/>
            <person name="Brown D.W."/>
            <person name="Nagy L.G."/>
            <person name="Floudas D."/>
            <person name="Held B.W."/>
            <person name="Levasseur A."/>
            <person name="Lombard V."/>
            <person name="Morin E."/>
            <person name="Otillar R."/>
            <person name="Lindquist E.A."/>
            <person name="Sun H."/>
            <person name="LaButti K.M."/>
            <person name="Schmutz J."/>
            <person name="Jabbour D."/>
            <person name="Luo H."/>
            <person name="Baker S.E."/>
            <person name="Pisabarro A.G."/>
            <person name="Walton J.D."/>
            <person name="Blanchette R.A."/>
            <person name="Henrissat B."/>
            <person name="Martin F."/>
            <person name="Cullen D."/>
            <person name="Hibbett D.S."/>
            <person name="Grigoriev I.V."/>
        </authorList>
    </citation>
    <scope>NUCLEOTIDE SEQUENCE [LARGE SCALE GENOMIC DNA]</scope>
    <source>
        <strain evidence="2">MUCL 33604</strain>
    </source>
</reference>
<proteinExistence type="predicted"/>
<dbReference type="STRING" id="933084.A0A067QFP7"/>
<gene>
    <name evidence="1" type="ORF">JAAARDRAFT_202223</name>
</gene>
<accession>A0A067QFP7</accession>
<keyword evidence="2" id="KW-1185">Reference proteome</keyword>
<name>A0A067QFP7_9AGAM</name>
<dbReference type="Proteomes" id="UP000027265">
    <property type="component" value="Unassembled WGS sequence"/>
</dbReference>